<evidence type="ECO:0000256" key="6">
    <source>
        <dbReference type="ARBA" id="ARBA00022692"/>
    </source>
</evidence>
<accession>A0AAE0QTQ0</accession>
<dbReference type="GO" id="GO:0005637">
    <property type="term" value="C:nuclear inner membrane"/>
    <property type="evidence" value="ECO:0007669"/>
    <property type="project" value="UniProtKB-SubCell"/>
</dbReference>
<evidence type="ECO:0000256" key="1">
    <source>
        <dbReference type="ARBA" id="ARBA00004240"/>
    </source>
</evidence>
<keyword evidence="7" id="KW-0256">Endoplasmic reticulum</keyword>
<comment type="subcellular location">
    <subcellularLocation>
        <location evidence="3">Cell membrane</location>
        <topology evidence="3">Multi-pass membrane protein</topology>
    </subcellularLocation>
    <subcellularLocation>
        <location evidence="1">Endoplasmic reticulum</location>
    </subcellularLocation>
    <subcellularLocation>
        <location evidence="2">Nucleus inner membrane</location>
        <topology evidence="2">Multi-pass membrane protein</topology>
    </subcellularLocation>
</comment>
<dbReference type="AlphaFoldDB" id="A0AAE0QTQ0"/>
<proteinExistence type="inferred from homology"/>
<keyword evidence="9 11" id="KW-0472">Membrane</keyword>
<feature type="transmembrane region" description="Helical" evidence="11">
    <location>
        <begin position="68"/>
        <end position="88"/>
    </location>
</feature>
<evidence type="ECO:0000256" key="7">
    <source>
        <dbReference type="ARBA" id="ARBA00022824"/>
    </source>
</evidence>
<feature type="non-terminal residue" evidence="12">
    <location>
        <position position="1"/>
    </location>
</feature>
<evidence type="ECO:0000256" key="2">
    <source>
        <dbReference type="ARBA" id="ARBA00004473"/>
    </source>
</evidence>
<evidence type="ECO:0000313" key="12">
    <source>
        <dbReference type="EMBL" id="KAK3531581.1"/>
    </source>
</evidence>
<evidence type="ECO:0000256" key="10">
    <source>
        <dbReference type="ARBA" id="ARBA00023242"/>
    </source>
</evidence>
<reference evidence="12" key="1">
    <citation type="submission" date="2023-06" db="EMBL/GenBank/DDBJ databases">
        <title>Male Hemibagrus guttatus genome.</title>
        <authorList>
            <person name="Bian C."/>
        </authorList>
    </citation>
    <scope>NUCLEOTIDE SEQUENCE</scope>
    <source>
        <strain evidence="12">Male_cb2023</strain>
        <tissue evidence="12">Muscle</tissue>
    </source>
</reference>
<keyword evidence="13" id="KW-1185">Reference proteome</keyword>
<comment type="caution">
    <text evidence="12">The sequence shown here is derived from an EMBL/GenBank/DDBJ whole genome shotgun (WGS) entry which is preliminary data.</text>
</comment>
<dbReference type="GO" id="GO:0005886">
    <property type="term" value="C:plasma membrane"/>
    <property type="evidence" value="ECO:0007669"/>
    <property type="project" value="UniProtKB-SubCell"/>
</dbReference>
<dbReference type="GO" id="GO:0005783">
    <property type="term" value="C:endoplasmic reticulum"/>
    <property type="evidence" value="ECO:0007669"/>
    <property type="project" value="UniProtKB-SubCell"/>
</dbReference>
<evidence type="ECO:0000256" key="4">
    <source>
        <dbReference type="ARBA" id="ARBA00009700"/>
    </source>
</evidence>
<evidence type="ECO:0000256" key="5">
    <source>
        <dbReference type="ARBA" id="ARBA00022475"/>
    </source>
</evidence>
<dbReference type="PANTHER" id="PTHR21433:SF1">
    <property type="entry name" value="ION CHANNEL TACAN"/>
    <property type="match status" value="1"/>
</dbReference>
<organism evidence="12 13">
    <name type="scientific">Hemibagrus guttatus</name>
    <dbReference type="NCBI Taxonomy" id="175788"/>
    <lineage>
        <taxon>Eukaryota</taxon>
        <taxon>Metazoa</taxon>
        <taxon>Chordata</taxon>
        <taxon>Craniata</taxon>
        <taxon>Vertebrata</taxon>
        <taxon>Euteleostomi</taxon>
        <taxon>Actinopterygii</taxon>
        <taxon>Neopterygii</taxon>
        <taxon>Teleostei</taxon>
        <taxon>Ostariophysi</taxon>
        <taxon>Siluriformes</taxon>
        <taxon>Bagridae</taxon>
        <taxon>Hemibagrus</taxon>
    </lineage>
</organism>
<evidence type="ECO:0000256" key="9">
    <source>
        <dbReference type="ARBA" id="ARBA00023136"/>
    </source>
</evidence>
<name>A0AAE0QTQ0_9TELE</name>
<evidence type="ECO:0000313" key="13">
    <source>
        <dbReference type="Proteomes" id="UP001274896"/>
    </source>
</evidence>
<sequence>LSKGLTEEEAKSVEGIKGHLRERPAIFLQMEAFLPKKNGLYLSLVLGNVNVNLLSKQSKSAYKDEYETFKLCSTIILLLMGFVCQFLVTYRSFKLFLVEGGLGRSHVQGEFGRERAIRDEVCVEFRFLPLPRC</sequence>
<comment type="similarity">
    <text evidence="4">Belongs to the TMEM120 family.</text>
</comment>
<dbReference type="EMBL" id="JAUCMX010000011">
    <property type="protein sequence ID" value="KAK3531581.1"/>
    <property type="molecule type" value="Genomic_DNA"/>
</dbReference>
<keyword evidence="6 11" id="KW-0812">Transmembrane</keyword>
<dbReference type="PANTHER" id="PTHR21433">
    <property type="entry name" value="TRANSMEMBRANE PROTEIN INDUCED BY TUMOR NECROSIS FACTOR ALPHA"/>
    <property type="match status" value="1"/>
</dbReference>
<evidence type="ECO:0000256" key="11">
    <source>
        <dbReference type="SAM" id="Phobius"/>
    </source>
</evidence>
<keyword evidence="8 11" id="KW-1133">Transmembrane helix</keyword>
<dbReference type="Proteomes" id="UP001274896">
    <property type="component" value="Unassembled WGS sequence"/>
</dbReference>
<keyword evidence="5" id="KW-1003">Cell membrane</keyword>
<dbReference type="InterPro" id="IPR012926">
    <property type="entry name" value="TMEM120A/B"/>
</dbReference>
<evidence type="ECO:0000256" key="8">
    <source>
        <dbReference type="ARBA" id="ARBA00022989"/>
    </source>
</evidence>
<dbReference type="Pfam" id="PF07851">
    <property type="entry name" value="TMEM120A-B"/>
    <property type="match status" value="1"/>
</dbReference>
<protein>
    <submittedName>
        <fullName evidence="12">Uncharacterized protein</fullName>
    </submittedName>
</protein>
<keyword evidence="10" id="KW-0539">Nucleus</keyword>
<gene>
    <name evidence="12" type="ORF">QTP70_024966</name>
</gene>
<evidence type="ECO:0000256" key="3">
    <source>
        <dbReference type="ARBA" id="ARBA00004651"/>
    </source>
</evidence>
<dbReference type="GO" id="GO:0045444">
    <property type="term" value="P:fat cell differentiation"/>
    <property type="evidence" value="ECO:0007669"/>
    <property type="project" value="TreeGrafter"/>
</dbReference>